<dbReference type="Proteomes" id="UP001597512">
    <property type="component" value="Unassembled WGS sequence"/>
</dbReference>
<evidence type="ECO:0000256" key="1">
    <source>
        <dbReference type="SAM" id="MobiDB-lite"/>
    </source>
</evidence>
<name>A0ABW6ALH3_9BACT</name>
<keyword evidence="3" id="KW-1185">Reference proteome</keyword>
<comment type="caution">
    <text evidence="2">The sequence shown here is derived from an EMBL/GenBank/DDBJ whole genome shotgun (WGS) entry which is preliminary data.</text>
</comment>
<reference evidence="3" key="1">
    <citation type="journal article" date="2019" name="Int. J. Syst. Evol. Microbiol.">
        <title>The Global Catalogue of Microorganisms (GCM) 10K type strain sequencing project: providing services to taxonomists for standard genome sequencing and annotation.</title>
        <authorList>
            <consortium name="The Broad Institute Genomics Platform"/>
            <consortium name="The Broad Institute Genome Sequencing Center for Infectious Disease"/>
            <person name="Wu L."/>
            <person name="Ma J."/>
        </authorList>
    </citation>
    <scope>NUCLEOTIDE SEQUENCE [LARGE SCALE GENOMIC DNA]</scope>
    <source>
        <strain evidence="3">KCTC 52490</strain>
    </source>
</reference>
<gene>
    <name evidence="2" type="ORF">ACFS25_21260</name>
</gene>
<dbReference type="EMBL" id="JBHUOM010000023">
    <property type="protein sequence ID" value="MFD2936324.1"/>
    <property type="molecule type" value="Genomic_DNA"/>
</dbReference>
<protein>
    <submittedName>
        <fullName evidence="2">DUF2956 family protein</fullName>
    </submittedName>
</protein>
<dbReference type="InterPro" id="IPR021339">
    <property type="entry name" value="DUF2956"/>
</dbReference>
<evidence type="ECO:0000313" key="2">
    <source>
        <dbReference type="EMBL" id="MFD2936324.1"/>
    </source>
</evidence>
<proteinExistence type="predicted"/>
<sequence length="169" mass="18294">MQPDANQPAIQNEASQPAGLTNDEIDARIADGIAKGLALYQQQEAEKKELADLAEKRAQENAQKALNAAKAKVVATTWPYGNKDKENVFDLSLMTNWTELPADKVVIVLAKYNVDGAGNKIGFDVKNSLIQPIDPVAHKAQITPDKKTGSTTYSMLGVDPIVVHDPSKQ</sequence>
<dbReference type="Pfam" id="PF11169">
    <property type="entry name" value="DUF2956"/>
    <property type="match status" value="1"/>
</dbReference>
<dbReference type="RefSeq" id="WP_381507040.1">
    <property type="nucleotide sequence ID" value="NZ_JBHUOM010000023.1"/>
</dbReference>
<evidence type="ECO:0000313" key="3">
    <source>
        <dbReference type="Proteomes" id="UP001597512"/>
    </source>
</evidence>
<feature type="compositionally biased region" description="Polar residues" evidence="1">
    <location>
        <begin position="1"/>
        <end position="19"/>
    </location>
</feature>
<accession>A0ABW6ALH3</accession>
<feature type="region of interest" description="Disordered" evidence="1">
    <location>
        <begin position="1"/>
        <end position="22"/>
    </location>
</feature>
<organism evidence="2 3">
    <name type="scientific">Spirosoma flavum</name>
    <dbReference type="NCBI Taxonomy" id="2048557"/>
    <lineage>
        <taxon>Bacteria</taxon>
        <taxon>Pseudomonadati</taxon>
        <taxon>Bacteroidota</taxon>
        <taxon>Cytophagia</taxon>
        <taxon>Cytophagales</taxon>
        <taxon>Cytophagaceae</taxon>
        <taxon>Spirosoma</taxon>
    </lineage>
</organism>